<evidence type="ECO:0000313" key="2">
    <source>
        <dbReference type="EMBL" id="KUG03947.1"/>
    </source>
</evidence>
<gene>
    <name evidence="2" type="ORF">ASZ90_018727</name>
</gene>
<comment type="caution">
    <text evidence="2">The sequence shown here is derived from an EMBL/GenBank/DDBJ whole genome shotgun (WGS) entry which is preliminary data.</text>
</comment>
<evidence type="ECO:0000256" key="1">
    <source>
        <dbReference type="SAM" id="MobiDB-lite"/>
    </source>
</evidence>
<sequence>MKEEKNQPNGISRWKLIQGAAIGTVGIASAGFLTGCSSEGANQDASEPKTKQTANWTTPPEPNPDSKIKKTIETDIVVVGPGRGGMVAAFSAAEVGAKTVRPRVCGSDGAGRQFFIRPIW</sequence>
<proteinExistence type="predicted"/>
<dbReference type="InterPro" id="IPR036188">
    <property type="entry name" value="FAD/NAD-bd_sf"/>
</dbReference>
<reference evidence="2" key="1">
    <citation type="journal article" date="2015" name="Proc. Natl. Acad. Sci. U.S.A.">
        <title>Networks of energetic and metabolic interactions define dynamics in microbial communities.</title>
        <authorList>
            <person name="Embree M."/>
            <person name="Liu J.K."/>
            <person name="Al-Bassam M.M."/>
            <person name="Zengler K."/>
        </authorList>
    </citation>
    <scope>NUCLEOTIDE SEQUENCE</scope>
</reference>
<dbReference type="SUPFAM" id="SSF51905">
    <property type="entry name" value="FAD/NAD(P)-binding domain"/>
    <property type="match status" value="1"/>
</dbReference>
<dbReference type="EMBL" id="LNQE01001865">
    <property type="protein sequence ID" value="KUG03947.1"/>
    <property type="molecule type" value="Genomic_DNA"/>
</dbReference>
<name>A0A0W8E5P4_9ZZZZ</name>
<organism evidence="2">
    <name type="scientific">hydrocarbon metagenome</name>
    <dbReference type="NCBI Taxonomy" id="938273"/>
    <lineage>
        <taxon>unclassified sequences</taxon>
        <taxon>metagenomes</taxon>
        <taxon>ecological metagenomes</taxon>
    </lineage>
</organism>
<dbReference type="Gene3D" id="3.50.50.60">
    <property type="entry name" value="FAD/NAD(P)-binding domain"/>
    <property type="match status" value="1"/>
</dbReference>
<protein>
    <submittedName>
        <fullName evidence="2">Fumarate reductase flavoprotein subunit</fullName>
    </submittedName>
</protein>
<feature type="compositionally biased region" description="Polar residues" evidence="1">
    <location>
        <begin position="37"/>
        <end position="58"/>
    </location>
</feature>
<accession>A0A0W8E5P4</accession>
<dbReference type="AlphaFoldDB" id="A0A0W8E5P4"/>
<feature type="region of interest" description="Disordered" evidence="1">
    <location>
        <begin position="37"/>
        <end position="69"/>
    </location>
</feature>